<evidence type="ECO:0000256" key="1">
    <source>
        <dbReference type="SAM" id="MobiDB-lite"/>
    </source>
</evidence>
<dbReference type="PANTHER" id="PTHR23022:SF135">
    <property type="entry name" value="SI:DKEY-77F5.3"/>
    <property type="match status" value="1"/>
</dbReference>
<evidence type="ECO:0000313" key="4">
    <source>
        <dbReference type="Proteomes" id="UP001176961"/>
    </source>
</evidence>
<dbReference type="InterPro" id="IPR038717">
    <property type="entry name" value="Tc1-like_DDE_dom"/>
</dbReference>
<dbReference type="InterPro" id="IPR036397">
    <property type="entry name" value="RNaseH_sf"/>
</dbReference>
<dbReference type="AlphaFoldDB" id="A0AA36GCK9"/>
<organism evidence="3 4">
    <name type="scientific">Cylicocyclus nassatus</name>
    <name type="common">Nematode worm</name>
    <dbReference type="NCBI Taxonomy" id="53992"/>
    <lineage>
        <taxon>Eukaryota</taxon>
        <taxon>Metazoa</taxon>
        <taxon>Ecdysozoa</taxon>
        <taxon>Nematoda</taxon>
        <taxon>Chromadorea</taxon>
        <taxon>Rhabditida</taxon>
        <taxon>Rhabditina</taxon>
        <taxon>Rhabditomorpha</taxon>
        <taxon>Strongyloidea</taxon>
        <taxon>Strongylidae</taxon>
        <taxon>Cylicocyclus</taxon>
    </lineage>
</organism>
<evidence type="ECO:0000259" key="2">
    <source>
        <dbReference type="Pfam" id="PF13358"/>
    </source>
</evidence>
<keyword evidence="4" id="KW-1185">Reference proteome</keyword>
<name>A0AA36GCK9_CYLNA</name>
<dbReference type="PANTHER" id="PTHR23022">
    <property type="entry name" value="TRANSPOSABLE ELEMENT-RELATED"/>
    <property type="match status" value="1"/>
</dbReference>
<sequence>MAAADYLDIILPLHRTGETITNIHKKVNEKNPSISIQSIRKFIKDFHAIKPLTRKVSRGAANEGVIRAEVTRLYRQDNSVTAISISNHLRTRGIHASTTLVKRYRDRLGFKRNTTKYCHMIRDVNKEKRVDFCLDMMADKERFLDCVFTDESTFQLGNSTKYCYVEPGNTAGRLRSRAKHPAKLHVWGGISYRGTTALAIFKGTVRMDSKLYCEILEECFLSFSEGAYYGCARLVQDNAPAHKSAYTMERLQRWGVRTVDWPAEYPIELVWGSMKGYMRTQSFRTIDQLESAIRDYWSKLTPEICQKYIEGIQWRMPLIVEARGGNIIEKNPNKKRVQNHAQPSDSDSNTEENDWF</sequence>
<dbReference type="Gene3D" id="3.30.420.10">
    <property type="entry name" value="Ribonuclease H-like superfamily/Ribonuclease H"/>
    <property type="match status" value="1"/>
</dbReference>
<gene>
    <name evidence="3" type="ORF">CYNAS_LOCUS980</name>
</gene>
<evidence type="ECO:0000313" key="3">
    <source>
        <dbReference type="EMBL" id="CAJ0588997.1"/>
    </source>
</evidence>
<dbReference type="EMBL" id="CATQJL010000001">
    <property type="protein sequence ID" value="CAJ0588997.1"/>
    <property type="molecule type" value="Genomic_DNA"/>
</dbReference>
<dbReference type="GO" id="GO:0003676">
    <property type="term" value="F:nucleic acid binding"/>
    <property type="evidence" value="ECO:0007669"/>
    <property type="project" value="InterPro"/>
</dbReference>
<feature type="domain" description="Tc1-like transposase DDE" evidence="2">
    <location>
        <begin position="146"/>
        <end position="289"/>
    </location>
</feature>
<proteinExistence type="predicted"/>
<feature type="region of interest" description="Disordered" evidence="1">
    <location>
        <begin position="330"/>
        <end position="356"/>
    </location>
</feature>
<dbReference type="InterPro" id="IPR052338">
    <property type="entry name" value="Transposase_5"/>
</dbReference>
<accession>A0AA36GCK9</accession>
<dbReference type="Pfam" id="PF13358">
    <property type="entry name" value="DDE_3"/>
    <property type="match status" value="1"/>
</dbReference>
<comment type="caution">
    <text evidence="3">The sequence shown here is derived from an EMBL/GenBank/DDBJ whole genome shotgun (WGS) entry which is preliminary data.</text>
</comment>
<dbReference type="Proteomes" id="UP001176961">
    <property type="component" value="Unassembled WGS sequence"/>
</dbReference>
<reference evidence="3" key="1">
    <citation type="submission" date="2023-07" db="EMBL/GenBank/DDBJ databases">
        <authorList>
            <consortium name="CYATHOMIX"/>
        </authorList>
    </citation>
    <scope>NUCLEOTIDE SEQUENCE</scope>
    <source>
        <strain evidence="3">N/A</strain>
    </source>
</reference>
<protein>
    <recommendedName>
        <fullName evidence="2">Tc1-like transposase DDE domain-containing protein</fullName>
    </recommendedName>
</protein>